<organism evidence="2 3">
    <name type="scientific">Abeliophyllum distichum</name>
    <dbReference type="NCBI Taxonomy" id="126358"/>
    <lineage>
        <taxon>Eukaryota</taxon>
        <taxon>Viridiplantae</taxon>
        <taxon>Streptophyta</taxon>
        <taxon>Embryophyta</taxon>
        <taxon>Tracheophyta</taxon>
        <taxon>Spermatophyta</taxon>
        <taxon>Magnoliopsida</taxon>
        <taxon>eudicotyledons</taxon>
        <taxon>Gunneridae</taxon>
        <taxon>Pentapetalae</taxon>
        <taxon>asterids</taxon>
        <taxon>lamiids</taxon>
        <taxon>Lamiales</taxon>
        <taxon>Oleaceae</taxon>
        <taxon>Forsythieae</taxon>
        <taxon>Abeliophyllum</taxon>
    </lineage>
</organism>
<gene>
    <name evidence="2" type="ORF">Adt_23667</name>
</gene>
<dbReference type="EMBL" id="JBFOLK010000007">
    <property type="protein sequence ID" value="KAL2498117.1"/>
    <property type="molecule type" value="Genomic_DNA"/>
</dbReference>
<name>A0ABD1SBI8_9LAMI</name>
<dbReference type="AlphaFoldDB" id="A0ABD1SBI8"/>
<dbReference type="InterPro" id="IPR046796">
    <property type="entry name" value="Transposase_32_dom"/>
</dbReference>
<evidence type="ECO:0000313" key="3">
    <source>
        <dbReference type="Proteomes" id="UP001604336"/>
    </source>
</evidence>
<comment type="caution">
    <text evidence="2">The sequence shown here is derived from an EMBL/GenBank/DDBJ whole genome shotgun (WGS) entry which is preliminary data.</text>
</comment>
<dbReference type="Proteomes" id="UP001604336">
    <property type="component" value="Unassembled WGS sequence"/>
</dbReference>
<evidence type="ECO:0000313" key="2">
    <source>
        <dbReference type="EMBL" id="KAL2498117.1"/>
    </source>
</evidence>
<sequence>MAPKRKITAQGKGKKKVVKVLLVVDGPKNQQVMEAYHSFKLRKHEKDPLPNEQDMQSVALFLYGRENARLLVNTHFKHDKLTGELRSLHIFICTNINLTTQRTRFTRERARLLYHLARGWKMDLGTHIFEFIKELETIVDSQRTIMFPCLINGIFLEAGVPLFPFKEANSHDAPLNSKTIENLEAKMHARENITHPVLVIQPDNGDHVQVHPAPQPA</sequence>
<keyword evidence="3" id="KW-1185">Reference proteome</keyword>
<proteinExistence type="predicted"/>
<protein>
    <recommendedName>
        <fullName evidence="1">Putative plant transposon protein domain-containing protein</fullName>
    </recommendedName>
</protein>
<accession>A0ABD1SBI8</accession>
<dbReference type="Pfam" id="PF20167">
    <property type="entry name" value="Transposase_32"/>
    <property type="match status" value="1"/>
</dbReference>
<feature type="domain" description="Putative plant transposon protein" evidence="1">
    <location>
        <begin position="54"/>
        <end position="161"/>
    </location>
</feature>
<reference evidence="3" key="1">
    <citation type="submission" date="2024-07" db="EMBL/GenBank/DDBJ databases">
        <title>Two chromosome-level genome assemblies of Korean endemic species Abeliophyllum distichum and Forsythia ovata (Oleaceae).</title>
        <authorList>
            <person name="Jang H."/>
        </authorList>
    </citation>
    <scope>NUCLEOTIDE SEQUENCE [LARGE SCALE GENOMIC DNA]</scope>
</reference>
<evidence type="ECO:0000259" key="1">
    <source>
        <dbReference type="Pfam" id="PF20167"/>
    </source>
</evidence>